<dbReference type="InterPro" id="IPR049947">
    <property type="entry name" value="Cu_Am_Ox_Cu-bd"/>
</dbReference>
<keyword evidence="7 12" id="KW-0801">TPQ</keyword>
<protein>
    <recommendedName>
        <fullName evidence="14">Amine oxidase</fullName>
        <ecNumber evidence="14">1.4.3.-</ecNumber>
    </recommendedName>
</protein>
<sequence>MVEPSSALAPLRAEEISAARELLVHSGLLTDTTHVAYLGLVEPDKRHPAPARRFRAMLVDMGDGTSHDVVVCPAEDRVVSSTRLEPARDGQVPVVMLEFAMVEEIVHKDERWLAAMHRRGLTDLSVLRVQPLSAGAAMTDSERGRRLQRTFTFLQKHPQDLPWAHPVDGVVAYVDVIAREVVDVVDAALLAVPQEDGNFHLAEFNGPTREGFKPIEITQPHGPSFTIDADNVLSWLGWQLQVSFDSREGLVLRDISIAERPVLYRASIAEMVVPYADPSPQRWFQTFFDGGEYLLGNFANSLELGCDCVGDITYLDVVVADNAGRPRTIPQAICIHEEDAGVLWKHTSSFTGSSDVRRNRRLVVSFFVTVGNYDYGFYWYFYLDGTIELEVKATGVVFTSGHPSGDYAYATEVAPALGAPHHQHLFSARLDFTVDGPDNYVEEVDAVAVPRGPDNPTGTGITQRVTRLRRESDAPRLADGNRGRVWRIGNPAVTNRLGRDVAYVLHPQGQPALLADPSSDLCARATFATGHLWVTAYDPAEQYPAGDFVNQHPGGAGMPAWVAADRDVDGTDIVVWHTFGLTHFPRPEDWPVMPVDTTGFVLKPAGFFGRNPTLDVPASGGNHCHA</sequence>
<evidence type="ECO:0000259" key="16">
    <source>
        <dbReference type="Pfam" id="PF02728"/>
    </source>
</evidence>
<dbReference type="Gene3D" id="3.10.450.40">
    <property type="match status" value="2"/>
</dbReference>
<dbReference type="PROSITE" id="PS01164">
    <property type="entry name" value="COPPER_AMINE_OXID_1"/>
    <property type="match status" value="1"/>
</dbReference>
<comment type="catalytic activity">
    <reaction evidence="11">
        <text>a primary methyl amine + O2 + H2O = an aldehyde + H2O2 + NH4(+)</text>
        <dbReference type="Rhea" id="RHEA:16153"/>
        <dbReference type="ChEBI" id="CHEBI:15377"/>
        <dbReference type="ChEBI" id="CHEBI:15379"/>
        <dbReference type="ChEBI" id="CHEBI:16240"/>
        <dbReference type="ChEBI" id="CHEBI:17478"/>
        <dbReference type="ChEBI" id="CHEBI:28938"/>
        <dbReference type="ChEBI" id="CHEBI:228804"/>
        <dbReference type="EC" id="1.4.3.21"/>
    </reaction>
</comment>
<evidence type="ECO:0000256" key="2">
    <source>
        <dbReference type="ARBA" id="ARBA00001936"/>
    </source>
</evidence>
<organism evidence="18 19">
    <name type="scientific">Asanoa hainanensis</name>
    <dbReference type="NCBI Taxonomy" id="560556"/>
    <lineage>
        <taxon>Bacteria</taxon>
        <taxon>Bacillati</taxon>
        <taxon>Actinomycetota</taxon>
        <taxon>Actinomycetes</taxon>
        <taxon>Micromonosporales</taxon>
        <taxon>Micromonosporaceae</taxon>
        <taxon>Asanoa</taxon>
    </lineage>
</organism>
<dbReference type="InterPro" id="IPR015798">
    <property type="entry name" value="Cu_amine_oxidase_C"/>
</dbReference>
<comment type="PTM">
    <text evidence="13 14">Topaquinone (TPQ) is generated by copper-dependent autoxidation of a specific tyrosyl residue.</text>
</comment>
<evidence type="ECO:0000256" key="12">
    <source>
        <dbReference type="PIRSR" id="PIRSR600269-50"/>
    </source>
</evidence>
<comment type="similarity">
    <text evidence="4 14">Belongs to the copper/topaquinone oxidase family.</text>
</comment>
<dbReference type="GO" id="GO:0005507">
    <property type="term" value="F:copper ion binding"/>
    <property type="evidence" value="ECO:0007669"/>
    <property type="project" value="InterPro"/>
</dbReference>
<feature type="active site" description="Proton acceptor" evidence="12">
    <location>
        <position position="289"/>
    </location>
</feature>
<dbReference type="InterPro" id="IPR016182">
    <property type="entry name" value="Cu_amine_oxidase_N-reg"/>
</dbReference>
<comment type="cofactor">
    <cofactor evidence="1">
        <name>Cu cation</name>
        <dbReference type="ChEBI" id="CHEBI:23378"/>
    </cofactor>
</comment>
<evidence type="ECO:0000256" key="9">
    <source>
        <dbReference type="ARBA" id="ARBA00023008"/>
    </source>
</evidence>
<reference evidence="18 19" key="1">
    <citation type="submission" date="2017-06" db="EMBL/GenBank/DDBJ databases">
        <authorList>
            <person name="Kim H.J."/>
            <person name="Triplett B.A."/>
        </authorList>
    </citation>
    <scope>NUCLEOTIDE SEQUENCE [LARGE SCALE GENOMIC DNA]</scope>
    <source>
        <strain evidence="18 19">CGMCC 4.5593</strain>
    </source>
</reference>
<dbReference type="Gene3D" id="2.70.98.20">
    <property type="entry name" value="Copper amine oxidase, catalytic domain"/>
    <property type="match status" value="1"/>
</dbReference>
<dbReference type="SUPFAM" id="SSF49998">
    <property type="entry name" value="Amine oxidase catalytic domain"/>
    <property type="match status" value="1"/>
</dbReference>
<dbReference type="Pfam" id="PF02728">
    <property type="entry name" value="Cu_amine_oxidN3"/>
    <property type="match status" value="1"/>
</dbReference>
<evidence type="ECO:0000313" key="19">
    <source>
        <dbReference type="Proteomes" id="UP000198362"/>
    </source>
</evidence>
<dbReference type="AlphaFoldDB" id="A0A239P0W4"/>
<evidence type="ECO:0000256" key="8">
    <source>
        <dbReference type="ARBA" id="ARBA00023002"/>
    </source>
</evidence>
<dbReference type="InterPro" id="IPR054157">
    <property type="entry name" value="AGAO-like_N2"/>
</dbReference>
<dbReference type="InterPro" id="IPR015802">
    <property type="entry name" value="Cu_amine_oxidase_N3"/>
</dbReference>
<comment type="cofactor">
    <cofactor evidence="14">
        <name>Cu cation</name>
        <dbReference type="ChEBI" id="CHEBI:23378"/>
    </cofactor>
    <text evidence="14">Contains 1 topaquinone per subunit.</text>
</comment>
<dbReference type="PROSITE" id="PS01165">
    <property type="entry name" value="COPPER_AMINE_OXID_2"/>
    <property type="match status" value="1"/>
</dbReference>
<evidence type="ECO:0000259" key="15">
    <source>
        <dbReference type="Pfam" id="PF01179"/>
    </source>
</evidence>
<evidence type="ECO:0000256" key="1">
    <source>
        <dbReference type="ARBA" id="ARBA00001935"/>
    </source>
</evidence>
<dbReference type="Pfam" id="PF01179">
    <property type="entry name" value="Cu_amine_oxid"/>
    <property type="match status" value="1"/>
</dbReference>
<dbReference type="PANTHER" id="PTHR10638:SF86">
    <property type="entry name" value="COPPER AMINE OXIDASE 1-RELATED"/>
    <property type="match status" value="1"/>
</dbReference>
<feature type="active site" description="Schiff-base intermediate with substrate; via topaquinone" evidence="12">
    <location>
        <position position="373"/>
    </location>
</feature>
<dbReference type="GO" id="GO:0008131">
    <property type="term" value="F:primary methylamine oxidase activity"/>
    <property type="evidence" value="ECO:0007669"/>
    <property type="project" value="UniProtKB-EC"/>
</dbReference>
<feature type="domain" description="Copper amine oxidase N3-terminal" evidence="16">
    <location>
        <begin position="93"/>
        <end position="185"/>
    </location>
</feature>
<evidence type="ECO:0000256" key="13">
    <source>
        <dbReference type="PIRSR" id="PIRSR600269-51"/>
    </source>
</evidence>
<dbReference type="InterPro" id="IPR000269">
    <property type="entry name" value="Cu_amine_oxidase"/>
</dbReference>
<evidence type="ECO:0000313" key="18">
    <source>
        <dbReference type="EMBL" id="SNT60771.1"/>
    </source>
</evidence>
<dbReference type="SUPFAM" id="SSF54416">
    <property type="entry name" value="Amine oxidase N-terminal region"/>
    <property type="match status" value="2"/>
</dbReference>
<keyword evidence="8 14" id="KW-0560">Oxidoreductase</keyword>
<feature type="domain" description="Copper amine oxidase catalytic" evidence="15">
    <location>
        <begin position="215"/>
        <end position="614"/>
    </location>
</feature>
<comment type="subunit">
    <text evidence="5">Homodimer.</text>
</comment>
<evidence type="ECO:0000256" key="6">
    <source>
        <dbReference type="ARBA" id="ARBA00022723"/>
    </source>
</evidence>
<dbReference type="GO" id="GO:0009308">
    <property type="term" value="P:amine metabolic process"/>
    <property type="evidence" value="ECO:0007669"/>
    <property type="project" value="UniProtKB-UniRule"/>
</dbReference>
<accession>A0A239P0W4</accession>
<dbReference type="RefSeq" id="WP_089253359.1">
    <property type="nucleotide sequence ID" value="NZ_FZPH01000012.1"/>
</dbReference>
<dbReference type="EC" id="1.4.3.-" evidence="14"/>
<keyword evidence="9 14" id="KW-0186">Copper</keyword>
<keyword evidence="19" id="KW-1185">Reference proteome</keyword>
<dbReference type="InterPro" id="IPR036460">
    <property type="entry name" value="Cu_amine_oxidase_C_sf"/>
</dbReference>
<proteinExistence type="inferred from homology"/>
<evidence type="ECO:0000256" key="3">
    <source>
        <dbReference type="ARBA" id="ARBA00001947"/>
    </source>
</evidence>
<dbReference type="EMBL" id="FZPH01000012">
    <property type="protein sequence ID" value="SNT60771.1"/>
    <property type="molecule type" value="Genomic_DNA"/>
</dbReference>
<comment type="cofactor">
    <cofactor evidence="3">
        <name>Zn(2+)</name>
        <dbReference type="ChEBI" id="CHEBI:29105"/>
    </cofactor>
</comment>
<keyword evidence="6 14" id="KW-0479">Metal-binding</keyword>
<feature type="modified residue" description="2',4',5'-topaquinone" evidence="13">
    <location>
        <position position="373"/>
    </location>
</feature>
<dbReference type="Pfam" id="PF21994">
    <property type="entry name" value="AGAO-like_N2"/>
    <property type="match status" value="1"/>
</dbReference>
<feature type="domain" description="AGAO-like N2" evidence="17">
    <location>
        <begin position="13"/>
        <end position="80"/>
    </location>
</feature>
<dbReference type="NCBIfam" id="NF008559">
    <property type="entry name" value="PRK11504.1"/>
    <property type="match status" value="1"/>
</dbReference>
<evidence type="ECO:0000256" key="7">
    <source>
        <dbReference type="ARBA" id="ARBA00022772"/>
    </source>
</evidence>
<evidence type="ECO:0000256" key="5">
    <source>
        <dbReference type="ARBA" id="ARBA00011738"/>
    </source>
</evidence>
<dbReference type="Proteomes" id="UP000198362">
    <property type="component" value="Unassembled WGS sequence"/>
</dbReference>
<gene>
    <name evidence="18" type="ORF">SAMN05421812_112189</name>
</gene>
<dbReference type="InterPro" id="IPR049948">
    <property type="entry name" value="Cu_Am_ox_TPQ-bd"/>
</dbReference>
<dbReference type="OrthoDB" id="9772590at2"/>
<evidence type="ECO:0000256" key="11">
    <source>
        <dbReference type="ARBA" id="ARBA00048032"/>
    </source>
</evidence>
<evidence type="ECO:0000256" key="10">
    <source>
        <dbReference type="ARBA" id="ARBA00023211"/>
    </source>
</evidence>
<evidence type="ECO:0000256" key="14">
    <source>
        <dbReference type="RuleBase" id="RU000672"/>
    </source>
</evidence>
<dbReference type="GO" id="GO:0048038">
    <property type="term" value="F:quinone binding"/>
    <property type="evidence" value="ECO:0007669"/>
    <property type="project" value="InterPro"/>
</dbReference>
<dbReference type="PANTHER" id="PTHR10638">
    <property type="entry name" value="COPPER AMINE OXIDASE"/>
    <property type="match status" value="1"/>
</dbReference>
<keyword evidence="10" id="KW-0464">Manganese</keyword>
<comment type="cofactor">
    <cofactor evidence="2">
        <name>Mn(2+)</name>
        <dbReference type="ChEBI" id="CHEBI:29035"/>
    </cofactor>
</comment>
<evidence type="ECO:0000259" key="17">
    <source>
        <dbReference type="Pfam" id="PF21994"/>
    </source>
</evidence>
<evidence type="ECO:0000256" key="4">
    <source>
        <dbReference type="ARBA" id="ARBA00007983"/>
    </source>
</evidence>
<name>A0A239P0W4_9ACTN</name>